<organism evidence="8 9">
    <name type="scientific">Teratosphaeria destructans</name>
    <dbReference type="NCBI Taxonomy" id="418781"/>
    <lineage>
        <taxon>Eukaryota</taxon>
        <taxon>Fungi</taxon>
        <taxon>Dikarya</taxon>
        <taxon>Ascomycota</taxon>
        <taxon>Pezizomycotina</taxon>
        <taxon>Dothideomycetes</taxon>
        <taxon>Dothideomycetidae</taxon>
        <taxon>Mycosphaerellales</taxon>
        <taxon>Teratosphaeriaceae</taxon>
        <taxon>Teratosphaeria</taxon>
    </lineage>
</organism>
<comment type="subcellular location">
    <subcellularLocation>
        <location evidence="1">Membrane</location>
        <topology evidence="1">Multi-pass membrane protein</topology>
    </subcellularLocation>
</comment>
<feature type="transmembrane region" description="Helical" evidence="6">
    <location>
        <begin position="125"/>
        <end position="150"/>
    </location>
</feature>
<feature type="compositionally biased region" description="Low complexity" evidence="5">
    <location>
        <begin position="57"/>
        <end position="68"/>
    </location>
</feature>
<keyword evidence="2 6" id="KW-0812">Transmembrane</keyword>
<reference evidence="8 9" key="2">
    <citation type="journal article" date="2021" name="Curr. Genet.">
        <title>Genetic response to nitrogen starvation in the aggressive Eucalyptus foliar pathogen Teratosphaeria destructans.</title>
        <authorList>
            <person name="Havenga M."/>
            <person name="Wingfield B.D."/>
            <person name="Wingfield M.J."/>
            <person name="Dreyer L.L."/>
            <person name="Roets F."/>
            <person name="Aylward J."/>
        </authorList>
    </citation>
    <scope>NUCLEOTIDE SEQUENCE [LARGE SCALE GENOMIC DNA]</scope>
    <source>
        <strain evidence="8">CMW44962</strain>
    </source>
</reference>
<feature type="transmembrane region" description="Helical" evidence="6">
    <location>
        <begin position="321"/>
        <end position="340"/>
    </location>
</feature>
<dbReference type="GO" id="GO:0000329">
    <property type="term" value="C:fungal-type vacuole membrane"/>
    <property type="evidence" value="ECO:0007669"/>
    <property type="project" value="TreeGrafter"/>
</dbReference>
<dbReference type="EMBL" id="RIBY02001001">
    <property type="protein sequence ID" value="KAH9834376.1"/>
    <property type="molecule type" value="Genomic_DNA"/>
</dbReference>
<evidence type="ECO:0000256" key="6">
    <source>
        <dbReference type="SAM" id="Phobius"/>
    </source>
</evidence>
<keyword evidence="9" id="KW-1185">Reference proteome</keyword>
<evidence type="ECO:0000256" key="5">
    <source>
        <dbReference type="SAM" id="MobiDB-lite"/>
    </source>
</evidence>
<dbReference type="PROSITE" id="PS50850">
    <property type="entry name" value="MFS"/>
    <property type="match status" value="1"/>
</dbReference>
<evidence type="ECO:0000256" key="2">
    <source>
        <dbReference type="ARBA" id="ARBA00022692"/>
    </source>
</evidence>
<feature type="transmembrane region" description="Helical" evidence="6">
    <location>
        <begin position="522"/>
        <end position="541"/>
    </location>
</feature>
<dbReference type="InterPro" id="IPR020846">
    <property type="entry name" value="MFS_dom"/>
</dbReference>
<dbReference type="SUPFAM" id="SSF103473">
    <property type="entry name" value="MFS general substrate transporter"/>
    <property type="match status" value="1"/>
</dbReference>
<evidence type="ECO:0000256" key="1">
    <source>
        <dbReference type="ARBA" id="ARBA00004141"/>
    </source>
</evidence>
<feature type="transmembrane region" description="Helical" evidence="6">
    <location>
        <begin position="459"/>
        <end position="476"/>
    </location>
</feature>
<evidence type="ECO:0000313" key="8">
    <source>
        <dbReference type="EMBL" id="KAH9834376.1"/>
    </source>
</evidence>
<dbReference type="OrthoDB" id="6770063at2759"/>
<proteinExistence type="predicted"/>
<feature type="transmembrane region" description="Helical" evidence="6">
    <location>
        <begin position="427"/>
        <end position="447"/>
    </location>
</feature>
<feature type="region of interest" description="Disordered" evidence="5">
    <location>
        <begin position="46"/>
        <end position="68"/>
    </location>
</feature>
<protein>
    <submittedName>
        <fullName evidence="8">Multidrug resistance protein</fullName>
    </submittedName>
</protein>
<dbReference type="InterPro" id="IPR011701">
    <property type="entry name" value="MFS"/>
</dbReference>
<dbReference type="PANTHER" id="PTHR23501:SF33">
    <property type="entry name" value="MAJOR FACILITATOR SUPERFAMILY (MFS) PROFILE DOMAIN-CONTAINING PROTEIN"/>
    <property type="match status" value="1"/>
</dbReference>
<gene>
    <name evidence="8" type="ORF">Tdes44962_MAKER02033</name>
</gene>
<accession>A0A9W7W4N5</accession>
<dbReference type="Gene3D" id="1.20.1720.10">
    <property type="entry name" value="Multidrug resistance protein D"/>
    <property type="match status" value="1"/>
</dbReference>
<feature type="transmembrane region" description="Helical" evidence="6">
    <location>
        <begin position="281"/>
        <end position="301"/>
    </location>
</feature>
<keyword evidence="4 6" id="KW-0472">Membrane</keyword>
<comment type="caution">
    <text evidence="8">The sequence shown here is derived from an EMBL/GenBank/DDBJ whole genome shotgun (WGS) entry which is preliminary data.</text>
</comment>
<sequence length="622" mass="66480">IYRHFSKGRAHEPQSLLNRLRPETSFRLDEPHLICRWVTFPHSDIPQPRIPRPSMSDGDLGAAAAGDTPAATETTSLLQAGPADQPLHAGIYRTFSHRSENEALLSTHDADVELSKSLDTNASGVWGTLSVLLLGVFISQADTTLVLATYSKIASDFQDLDSASWLISAYILAQCAVQPLYGKLSDIFGRKALLQTSYVLFTIGTACAGISKSMGGVIASRAVQGAGAAGMVSMVSIVITDLVPIHEVAQVRSYVNICQTTGRSCGGVIGGLLSQAVGWRWAFLIQVPPVLAAIMLVQWRLNITPKQLNSGQSHWEKLRRVDFVGSFFLATAILAGCFVLDAGGQTMPWNSWVIRGCAMVATASAICFVISARYVAEPIFPLRLLTHYSVFTNCLIVFLQATIQLGLTTPAPLFLQATKKASFAEAGAYLIPAFAGNTLGGLLAGNWIKRTGLFKAPTVLAPILSILCMLLCLYTWNGGMSALASMAIFPGGFAMGMISASAFVGVASGVDEADIAIAASGMYLYFNLGGIAGVSASGAVYESSLRAYLRHALEGWENKDEILQKALSDITYVQGAGPKLREIFVAAHVHGFHNFNYFGLICGALSLFVALVSRGQRLKTGQ</sequence>
<keyword evidence="3 6" id="KW-1133">Transmembrane helix</keyword>
<evidence type="ECO:0000259" key="7">
    <source>
        <dbReference type="PROSITE" id="PS50850"/>
    </source>
</evidence>
<evidence type="ECO:0000256" key="4">
    <source>
        <dbReference type="ARBA" id="ARBA00023136"/>
    </source>
</evidence>
<dbReference type="PANTHER" id="PTHR23501">
    <property type="entry name" value="MAJOR FACILITATOR SUPERFAMILY"/>
    <property type="match status" value="1"/>
</dbReference>
<evidence type="ECO:0000256" key="3">
    <source>
        <dbReference type="ARBA" id="ARBA00022989"/>
    </source>
</evidence>
<dbReference type="Proteomes" id="UP001138500">
    <property type="component" value="Unassembled WGS sequence"/>
</dbReference>
<dbReference type="AlphaFoldDB" id="A0A9W7W4N5"/>
<feature type="domain" description="Major facilitator superfamily (MFS) profile" evidence="7">
    <location>
        <begin position="128"/>
        <end position="617"/>
    </location>
</feature>
<reference evidence="8 9" key="1">
    <citation type="journal article" date="2018" name="IMA Fungus">
        <title>IMA Genome-F 10: Nine draft genome sequences of Claviceps purpurea s.lat., including C. arundinis, C. humidiphila, and C. cf. spartinae, pseudomolecules for the pitch canker pathogen Fusarium circinatum, draft genome of Davidsoniella eucalypti, Grosmannia galeiformis, Quambalaria eucalypti, and Teratosphaeria destructans.</title>
        <authorList>
            <person name="Wingfield B.D."/>
            <person name="Liu M."/>
            <person name="Nguyen H.D."/>
            <person name="Lane F.A."/>
            <person name="Morgan S.W."/>
            <person name="De Vos L."/>
            <person name="Wilken P.M."/>
            <person name="Duong T.A."/>
            <person name="Aylward J."/>
            <person name="Coetzee M.P."/>
            <person name="Dadej K."/>
            <person name="De Beer Z.W."/>
            <person name="Findlay W."/>
            <person name="Havenga M."/>
            <person name="Kolarik M."/>
            <person name="Menzies J.G."/>
            <person name="Naidoo K."/>
            <person name="Pochopski O."/>
            <person name="Shoukouhi P."/>
            <person name="Santana Q.C."/>
            <person name="Seifert K.A."/>
            <person name="Soal N."/>
            <person name="Steenkamp E.T."/>
            <person name="Tatham C.T."/>
            <person name="van der Nest M.A."/>
            <person name="Wingfield M.J."/>
        </authorList>
    </citation>
    <scope>NUCLEOTIDE SEQUENCE [LARGE SCALE GENOMIC DNA]</scope>
    <source>
        <strain evidence="8">CMW44962</strain>
    </source>
</reference>
<evidence type="ECO:0000313" key="9">
    <source>
        <dbReference type="Proteomes" id="UP001138500"/>
    </source>
</evidence>
<feature type="transmembrane region" description="Helical" evidence="6">
    <location>
        <begin position="488"/>
        <end position="510"/>
    </location>
</feature>
<feature type="transmembrane region" description="Helical" evidence="6">
    <location>
        <begin position="193"/>
        <end position="211"/>
    </location>
</feature>
<feature type="transmembrane region" description="Helical" evidence="6">
    <location>
        <begin position="388"/>
        <end position="407"/>
    </location>
</feature>
<feature type="non-terminal residue" evidence="8">
    <location>
        <position position="1"/>
    </location>
</feature>
<dbReference type="Pfam" id="PF07690">
    <property type="entry name" value="MFS_1"/>
    <property type="match status" value="1"/>
</dbReference>
<name>A0A9W7W4N5_9PEZI</name>
<dbReference type="GO" id="GO:0015174">
    <property type="term" value="F:basic amino acid transmembrane transporter activity"/>
    <property type="evidence" value="ECO:0007669"/>
    <property type="project" value="TreeGrafter"/>
</dbReference>
<feature type="transmembrane region" description="Helical" evidence="6">
    <location>
        <begin position="352"/>
        <end position="376"/>
    </location>
</feature>
<dbReference type="Gene3D" id="1.20.1250.20">
    <property type="entry name" value="MFS general substrate transporter like domains"/>
    <property type="match status" value="1"/>
</dbReference>
<feature type="transmembrane region" description="Helical" evidence="6">
    <location>
        <begin position="162"/>
        <end position="181"/>
    </location>
</feature>
<dbReference type="InterPro" id="IPR036259">
    <property type="entry name" value="MFS_trans_sf"/>
</dbReference>
<feature type="transmembrane region" description="Helical" evidence="6">
    <location>
        <begin position="595"/>
        <end position="613"/>
    </location>
</feature>